<dbReference type="InterPro" id="IPR056055">
    <property type="entry name" value="DUF7638"/>
</dbReference>
<evidence type="ECO:0000256" key="1">
    <source>
        <dbReference type="ARBA" id="ARBA00000022"/>
    </source>
</evidence>
<feature type="domain" description="DUF7639" evidence="5">
    <location>
        <begin position="121"/>
        <end position="212"/>
    </location>
</feature>
<dbReference type="OrthoDB" id="643483at2"/>
<dbReference type="Pfam" id="PF24644">
    <property type="entry name" value="DUF7638"/>
    <property type="match status" value="1"/>
</dbReference>
<dbReference type="CDD" id="cd15457">
    <property type="entry name" value="NADAR"/>
    <property type="match status" value="1"/>
</dbReference>
<protein>
    <submittedName>
        <fullName evidence="6">Putative NAD-dependent protein-ADP-ribosyltransferase YbiA (DUF1768 family)</fullName>
    </submittedName>
</protein>
<evidence type="ECO:0000259" key="5">
    <source>
        <dbReference type="Pfam" id="PF24645"/>
    </source>
</evidence>
<comment type="catalytic activity">
    <reaction evidence="1">
        <text>5-amino-6-(5-phospho-D-ribosylamino)uracil + H2O = 5,6-diaminouracil + D-ribose 5-phosphate</text>
        <dbReference type="Rhea" id="RHEA:55020"/>
        <dbReference type="ChEBI" id="CHEBI:15377"/>
        <dbReference type="ChEBI" id="CHEBI:46252"/>
        <dbReference type="ChEBI" id="CHEBI:58453"/>
        <dbReference type="ChEBI" id="CHEBI:78346"/>
    </reaction>
</comment>
<sequence length="386" mass="42437">MPDSTLTWRRVDGDVVHGLQRLIYEGQYDHILRVRRYRMVPLMYFADGHVTWGVGSTTDLDGLREALSDGTLTLDPPEGTEVSVPGLGVVTAGSRENPLTVEALLADIADDLARLAGRHHSSRLAYDAFLAYAADPTDAALATARERYLAIPGDRRIYFLGDMDQNDVPVRVLLAAPGESIEGRDPGSVVAVTSETREWALEYFREQARAFDRSVARRSADGPEIATTAPFIVRWTGYPNGWPEPPGPEVLQNDYPALVVHGGREYRSVTHAYWALSTDDPRQHDLIAAAGRAAEAEALGRDAPRRGDWADARLGLMGALLRDKFRRHPAMAATLLGTGDARILYRPSDSRYWATGDNASNWMGRLLEVVRSELVAEGAGVLSYDI</sequence>
<dbReference type="InterPro" id="IPR056056">
    <property type="entry name" value="DUF7639"/>
</dbReference>
<dbReference type="EMBL" id="PVMZ01000007">
    <property type="protein sequence ID" value="PRX20777.1"/>
    <property type="molecule type" value="Genomic_DNA"/>
</dbReference>
<keyword evidence="6" id="KW-0808">Transferase</keyword>
<evidence type="ECO:0000259" key="3">
    <source>
        <dbReference type="Pfam" id="PF08719"/>
    </source>
</evidence>
<accession>A0A2T0KC25</accession>
<evidence type="ECO:0000313" key="6">
    <source>
        <dbReference type="EMBL" id="PRX20777.1"/>
    </source>
</evidence>
<feature type="domain" description="DUF7638" evidence="4">
    <location>
        <begin position="7"/>
        <end position="118"/>
    </location>
</feature>
<evidence type="ECO:0000313" key="7">
    <source>
        <dbReference type="Proteomes" id="UP000239415"/>
    </source>
</evidence>
<dbReference type="InterPro" id="IPR012816">
    <property type="entry name" value="NADAR"/>
</dbReference>
<dbReference type="SUPFAM" id="SSF143990">
    <property type="entry name" value="YbiA-like"/>
    <property type="match status" value="1"/>
</dbReference>
<reference evidence="6 7" key="1">
    <citation type="submission" date="2018-03" db="EMBL/GenBank/DDBJ databases">
        <title>Genomic Encyclopedia of Archaeal and Bacterial Type Strains, Phase II (KMG-II): from individual species to whole genera.</title>
        <authorList>
            <person name="Goeker M."/>
        </authorList>
    </citation>
    <scope>NUCLEOTIDE SEQUENCE [LARGE SCALE GENOMIC DNA]</scope>
    <source>
        <strain evidence="6 7">DSM 43146</strain>
    </source>
</reference>
<dbReference type="InterPro" id="IPR037238">
    <property type="entry name" value="YbiA-like_sf"/>
</dbReference>
<comment type="catalytic activity">
    <reaction evidence="2">
        <text>2,5-diamino-6-hydroxy-4-(5-phosphoribosylamino)-pyrimidine + H2O = 2,5,6-triamino-4-hydroxypyrimidine + D-ribose 5-phosphate</text>
        <dbReference type="Rhea" id="RHEA:23436"/>
        <dbReference type="ChEBI" id="CHEBI:15377"/>
        <dbReference type="ChEBI" id="CHEBI:58614"/>
        <dbReference type="ChEBI" id="CHEBI:78346"/>
        <dbReference type="ChEBI" id="CHEBI:137796"/>
    </reaction>
</comment>
<keyword evidence="7" id="KW-1185">Reference proteome</keyword>
<dbReference type="GO" id="GO:0016740">
    <property type="term" value="F:transferase activity"/>
    <property type="evidence" value="ECO:0007669"/>
    <property type="project" value="UniProtKB-KW"/>
</dbReference>
<dbReference type="Proteomes" id="UP000239415">
    <property type="component" value="Unassembled WGS sequence"/>
</dbReference>
<dbReference type="RefSeq" id="WP_106319983.1">
    <property type="nucleotide sequence ID" value="NZ_BOMO01000070.1"/>
</dbReference>
<evidence type="ECO:0000259" key="4">
    <source>
        <dbReference type="Pfam" id="PF24644"/>
    </source>
</evidence>
<name>A0A2T0KC25_9ACTN</name>
<evidence type="ECO:0000256" key="2">
    <source>
        <dbReference type="ARBA" id="ARBA00000751"/>
    </source>
</evidence>
<proteinExistence type="predicted"/>
<organism evidence="6 7">
    <name type="scientific">Actinoplanes italicus</name>
    <dbReference type="NCBI Taxonomy" id="113567"/>
    <lineage>
        <taxon>Bacteria</taxon>
        <taxon>Bacillati</taxon>
        <taxon>Actinomycetota</taxon>
        <taxon>Actinomycetes</taxon>
        <taxon>Micromonosporales</taxon>
        <taxon>Micromonosporaceae</taxon>
        <taxon>Actinoplanes</taxon>
    </lineage>
</organism>
<dbReference type="Gene3D" id="1.10.357.40">
    <property type="entry name" value="YbiA-like"/>
    <property type="match status" value="1"/>
</dbReference>
<gene>
    <name evidence="6" type="ORF">CLV67_10754</name>
</gene>
<feature type="domain" description="NADAR" evidence="3">
    <location>
        <begin position="261"/>
        <end position="374"/>
    </location>
</feature>
<dbReference type="AlphaFoldDB" id="A0A2T0KC25"/>
<dbReference type="Pfam" id="PF24645">
    <property type="entry name" value="DUF7639"/>
    <property type="match status" value="1"/>
</dbReference>
<comment type="caution">
    <text evidence="6">The sequence shown here is derived from an EMBL/GenBank/DDBJ whole genome shotgun (WGS) entry which is preliminary data.</text>
</comment>
<dbReference type="Pfam" id="PF08719">
    <property type="entry name" value="NADAR"/>
    <property type="match status" value="1"/>
</dbReference>